<sequence length="425" mass="46472">MASAIPIQRIQVPLRRSLAFAAGLSFRSYATVPSASDSPQQQQDAGSASGPDTTKPRPTYFKDTTVAPFSDFLPSSGPLPLSEAYAPRTATVGPEGRKRTITRLPDWLKTPIPSAGSNPNFAKIKADLRGLGLHTVCEEARCPNIGECWGGNNKAAATATIMLMGDTCTRGCRFCSVKTSRAPPPLDPHEPENTAEALARWGLGYVVLTSVDRDDLADGGARHFAETIRRIKAKKPTMLVEALTGDFGGDLEMVKIVAESGLDVYAHNVETVEGLTPYVRDRRATFRQSLKVLEHVKTVRGKEGIITKTSIMLGLGETEDEIWETLKELRKVEVDVVTFGQYMRPTKRHLKVERYVTPEEFELWRQRALDMGFLYCASGPLVRSSYKAGEAFIENVLRKRAGEKAMAAEALGRAVAAGETSDKTL</sequence>
<evidence type="ECO:0000256" key="9">
    <source>
        <dbReference type="ARBA" id="ARBA00047326"/>
    </source>
</evidence>
<dbReference type="Gene3D" id="3.20.20.70">
    <property type="entry name" value="Aldolase class I"/>
    <property type="match status" value="1"/>
</dbReference>
<evidence type="ECO:0000256" key="7">
    <source>
        <dbReference type="ARBA" id="ARBA00023014"/>
    </source>
</evidence>
<dbReference type="InterPro" id="IPR013785">
    <property type="entry name" value="Aldolase_TIM"/>
</dbReference>
<dbReference type="GO" id="GO:0016992">
    <property type="term" value="F:lipoate synthase activity"/>
    <property type="evidence" value="ECO:0007669"/>
    <property type="project" value="UniProtKB-UniRule"/>
</dbReference>
<proteinExistence type="inferred from homology"/>
<feature type="binding site" evidence="10">
    <location>
        <position position="142"/>
    </location>
    <ligand>
        <name>[4Fe-4S] cluster</name>
        <dbReference type="ChEBI" id="CHEBI:49883"/>
        <label>1</label>
    </ligand>
</feature>
<organism evidence="13 14">
    <name type="scientific">Chaetomium strumarium</name>
    <dbReference type="NCBI Taxonomy" id="1170767"/>
    <lineage>
        <taxon>Eukaryota</taxon>
        <taxon>Fungi</taxon>
        <taxon>Dikarya</taxon>
        <taxon>Ascomycota</taxon>
        <taxon>Pezizomycotina</taxon>
        <taxon>Sordariomycetes</taxon>
        <taxon>Sordariomycetidae</taxon>
        <taxon>Sordariales</taxon>
        <taxon>Chaetomiaceae</taxon>
        <taxon>Chaetomium</taxon>
    </lineage>
</organism>
<dbReference type="InterPro" id="IPR006638">
    <property type="entry name" value="Elp3/MiaA/NifB-like_rSAM"/>
</dbReference>
<evidence type="ECO:0000256" key="1">
    <source>
        <dbReference type="ARBA" id="ARBA00004173"/>
    </source>
</evidence>
<keyword evidence="6 10" id="KW-0408">Iron</keyword>
<keyword evidence="4 10" id="KW-0949">S-adenosyl-L-methionine</keyword>
<dbReference type="HAMAP" id="MF_00206">
    <property type="entry name" value="Lipoyl_synth"/>
    <property type="match status" value="1"/>
</dbReference>
<dbReference type="RefSeq" id="XP_062726725.1">
    <property type="nucleotide sequence ID" value="XM_062870710.1"/>
</dbReference>
<evidence type="ECO:0000256" key="3">
    <source>
        <dbReference type="ARBA" id="ARBA00022679"/>
    </source>
</evidence>
<feature type="binding site" evidence="10">
    <location>
        <position position="137"/>
    </location>
    <ligand>
        <name>[4Fe-4S] cluster</name>
        <dbReference type="ChEBI" id="CHEBI:49883"/>
        <label>1</label>
    </ligand>
</feature>
<dbReference type="SMART" id="SM00729">
    <property type="entry name" value="Elp3"/>
    <property type="match status" value="1"/>
</dbReference>
<dbReference type="Proteomes" id="UP001273166">
    <property type="component" value="Unassembled WGS sequence"/>
</dbReference>
<dbReference type="CDD" id="cd01335">
    <property type="entry name" value="Radical_SAM"/>
    <property type="match status" value="1"/>
</dbReference>
<evidence type="ECO:0000313" key="13">
    <source>
        <dbReference type="EMBL" id="KAK3310945.1"/>
    </source>
</evidence>
<dbReference type="GO" id="GO:0009249">
    <property type="term" value="P:protein lipoylation"/>
    <property type="evidence" value="ECO:0007669"/>
    <property type="project" value="UniProtKB-UniRule"/>
</dbReference>
<evidence type="ECO:0000256" key="10">
    <source>
        <dbReference type="HAMAP-Rule" id="MF_03123"/>
    </source>
</evidence>
<dbReference type="InterPro" id="IPR058240">
    <property type="entry name" value="rSAM_sf"/>
</dbReference>
<dbReference type="GeneID" id="87889539"/>
<evidence type="ECO:0000256" key="6">
    <source>
        <dbReference type="ARBA" id="ARBA00023004"/>
    </source>
</evidence>
<comment type="pathway">
    <text evidence="10">Protein modification; protein lipoylation via endogenous pathway; protein N(6)-(lipoyl)lysine from octanoyl-[acyl-carrier-protein]: step 2/2.</text>
</comment>
<dbReference type="SFLD" id="SFLDF00271">
    <property type="entry name" value="lipoyl_synthase"/>
    <property type="match status" value="1"/>
</dbReference>
<feature type="binding site" evidence="10">
    <location>
        <position position="148"/>
    </location>
    <ligand>
        <name>[4Fe-4S] cluster</name>
        <dbReference type="ChEBI" id="CHEBI:49883"/>
        <label>1</label>
    </ligand>
</feature>
<dbReference type="EC" id="2.8.1.8" evidence="10"/>
<keyword evidence="2 10" id="KW-0004">4Fe-4S</keyword>
<dbReference type="PANTHER" id="PTHR10949">
    <property type="entry name" value="LIPOYL SYNTHASE"/>
    <property type="match status" value="1"/>
</dbReference>
<evidence type="ECO:0000256" key="4">
    <source>
        <dbReference type="ARBA" id="ARBA00022691"/>
    </source>
</evidence>
<comment type="function">
    <text evidence="10">Catalyzes the radical-mediated insertion of two sulfur atoms into the C-6 and C-8 positions of the octanoyl moiety bound to the lipoyl domains of lipoate-dependent enzymes, thereby converting the octanoylated domains into lipoylated derivatives.</text>
</comment>
<dbReference type="NCBIfam" id="NF009544">
    <property type="entry name" value="PRK12928.1"/>
    <property type="match status" value="1"/>
</dbReference>
<keyword evidence="3 10" id="KW-0808">Transferase</keyword>
<keyword evidence="14" id="KW-1185">Reference proteome</keyword>
<dbReference type="PROSITE" id="PS51918">
    <property type="entry name" value="RADICAL_SAM"/>
    <property type="match status" value="1"/>
</dbReference>
<protein>
    <recommendedName>
        <fullName evidence="10">Lipoyl synthase, mitochondrial</fullName>
        <ecNumber evidence="10">2.8.1.8</ecNumber>
    </recommendedName>
    <alternativeName>
        <fullName evidence="10">Lipoate synthase</fullName>
        <shortName evidence="10">LS</shortName>
        <shortName evidence="10">Lip-syn</shortName>
    </alternativeName>
    <alternativeName>
        <fullName evidence="10">Lipoic acid synthase</fullName>
    </alternativeName>
</protein>
<dbReference type="Pfam" id="PF16881">
    <property type="entry name" value="LIAS_N"/>
    <property type="match status" value="1"/>
</dbReference>
<accession>A0AAJ0H3Q4</accession>
<feature type="compositionally biased region" description="Low complexity" evidence="11">
    <location>
        <begin position="33"/>
        <end position="51"/>
    </location>
</feature>
<dbReference type="GO" id="GO:0005739">
    <property type="term" value="C:mitochondrion"/>
    <property type="evidence" value="ECO:0007669"/>
    <property type="project" value="UniProtKB-SubCell"/>
</dbReference>
<dbReference type="PANTHER" id="PTHR10949:SF0">
    <property type="entry name" value="LIPOYL SYNTHASE, MITOCHONDRIAL"/>
    <property type="match status" value="1"/>
</dbReference>
<evidence type="ECO:0000256" key="8">
    <source>
        <dbReference type="ARBA" id="ARBA00023128"/>
    </source>
</evidence>
<keyword evidence="5 10" id="KW-0479">Metal-binding</keyword>
<dbReference type="InterPro" id="IPR031691">
    <property type="entry name" value="LIAS_N"/>
</dbReference>
<feature type="binding site" evidence="10">
    <location>
        <position position="385"/>
    </location>
    <ligand>
        <name>[4Fe-4S] cluster</name>
        <dbReference type="ChEBI" id="CHEBI:49883"/>
        <label>1</label>
    </ligand>
</feature>
<gene>
    <name evidence="13" type="ORF">B0T15DRAFT_56689</name>
</gene>
<dbReference type="FunFam" id="3.20.20.70:FF:000036">
    <property type="entry name" value="Lipoyl synthase, mitochondrial"/>
    <property type="match status" value="1"/>
</dbReference>
<dbReference type="EMBL" id="JAUDZG010000001">
    <property type="protein sequence ID" value="KAK3310945.1"/>
    <property type="molecule type" value="Genomic_DNA"/>
</dbReference>
<evidence type="ECO:0000256" key="5">
    <source>
        <dbReference type="ARBA" id="ARBA00022723"/>
    </source>
</evidence>
<feature type="binding site" evidence="10">
    <location>
        <position position="172"/>
    </location>
    <ligand>
        <name>[4Fe-4S] cluster</name>
        <dbReference type="ChEBI" id="CHEBI:49883"/>
        <label>2</label>
        <note>4Fe-4S-S-AdoMet</note>
    </ligand>
</feature>
<feature type="binding site" evidence="10">
    <location>
        <position position="168"/>
    </location>
    <ligand>
        <name>[4Fe-4S] cluster</name>
        <dbReference type="ChEBI" id="CHEBI:49883"/>
        <label>2</label>
        <note>4Fe-4S-S-AdoMet</note>
    </ligand>
</feature>
<keyword evidence="8 10" id="KW-0496">Mitochondrion</keyword>
<dbReference type="SUPFAM" id="SSF102114">
    <property type="entry name" value="Radical SAM enzymes"/>
    <property type="match status" value="1"/>
</dbReference>
<comment type="similarity">
    <text evidence="10">Belongs to the radical SAM superfamily. Lipoyl synthase family.</text>
</comment>
<reference evidence="13" key="2">
    <citation type="submission" date="2023-06" db="EMBL/GenBank/DDBJ databases">
        <authorList>
            <consortium name="Lawrence Berkeley National Laboratory"/>
            <person name="Mondo S.J."/>
            <person name="Hensen N."/>
            <person name="Bonometti L."/>
            <person name="Westerberg I."/>
            <person name="Brannstrom I.O."/>
            <person name="Guillou S."/>
            <person name="Cros-Aarteil S."/>
            <person name="Calhoun S."/>
            <person name="Haridas S."/>
            <person name="Kuo A."/>
            <person name="Pangilinan J."/>
            <person name="Riley R."/>
            <person name="Labutti K."/>
            <person name="Andreopoulos B."/>
            <person name="Lipzen A."/>
            <person name="Chen C."/>
            <person name="Yanf M."/>
            <person name="Daum C."/>
            <person name="Ng V."/>
            <person name="Clum A."/>
            <person name="Steindorff A."/>
            <person name="Ohm R."/>
            <person name="Martin F."/>
            <person name="Silar P."/>
            <person name="Natvig D."/>
            <person name="Lalanne C."/>
            <person name="Gautier V."/>
            <person name="Ament-Velasquez S.L."/>
            <person name="Kruys A."/>
            <person name="Hutchinson M.I."/>
            <person name="Powell A.J."/>
            <person name="Barry K."/>
            <person name="Miller A.N."/>
            <person name="Grigoriev I.V."/>
            <person name="Debuchy R."/>
            <person name="Gladieux P."/>
            <person name="Thoren M.H."/>
            <person name="Johannesson H."/>
        </authorList>
    </citation>
    <scope>NUCLEOTIDE SEQUENCE</scope>
    <source>
        <strain evidence="13">CBS 333.67</strain>
    </source>
</reference>
<dbReference type="GO" id="GO:0051539">
    <property type="term" value="F:4 iron, 4 sulfur cluster binding"/>
    <property type="evidence" value="ECO:0007669"/>
    <property type="project" value="UniProtKB-UniRule"/>
</dbReference>
<feature type="domain" description="Radical SAM core" evidence="12">
    <location>
        <begin position="151"/>
        <end position="374"/>
    </location>
</feature>
<comment type="caution">
    <text evidence="13">The sequence shown here is derived from an EMBL/GenBank/DDBJ whole genome shotgun (WGS) entry which is preliminary data.</text>
</comment>
<dbReference type="SFLD" id="SFLDS00029">
    <property type="entry name" value="Radical_SAM"/>
    <property type="match status" value="1"/>
</dbReference>
<comment type="cofactor">
    <cofactor evidence="10">
        <name>[4Fe-4S] cluster</name>
        <dbReference type="ChEBI" id="CHEBI:49883"/>
    </cofactor>
    <text evidence="10">Binds 2 [4Fe-4S] clusters per subunit. One cluster is coordinated with 3 cysteines and an exchangeable S-adenosyl-L-methionine.</text>
</comment>
<dbReference type="GO" id="GO:0046872">
    <property type="term" value="F:metal ion binding"/>
    <property type="evidence" value="ECO:0007669"/>
    <property type="project" value="UniProtKB-KW"/>
</dbReference>
<dbReference type="NCBIfam" id="NF004019">
    <property type="entry name" value="PRK05481.1"/>
    <property type="match status" value="1"/>
</dbReference>
<keyword evidence="7 10" id="KW-0411">Iron-sulfur</keyword>
<evidence type="ECO:0000313" key="14">
    <source>
        <dbReference type="Proteomes" id="UP001273166"/>
    </source>
</evidence>
<reference evidence="13" key="1">
    <citation type="journal article" date="2023" name="Mol. Phylogenet. Evol.">
        <title>Genome-scale phylogeny and comparative genomics of the fungal order Sordariales.</title>
        <authorList>
            <person name="Hensen N."/>
            <person name="Bonometti L."/>
            <person name="Westerberg I."/>
            <person name="Brannstrom I.O."/>
            <person name="Guillou S."/>
            <person name="Cros-Aarteil S."/>
            <person name="Calhoun S."/>
            <person name="Haridas S."/>
            <person name="Kuo A."/>
            <person name="Mondo S."/>
            <person name="Pangilinan J."/>
            <person name="Riley R."/>
            <person name="LaButti K."/>
            <person name="Andreopoulos B."/>
            <person name="Lipzen A."/>
            <person name="Chen C."/>
            <person name="Yan M."/>
            <person name="Daum C."/>
            <person name="Ng V."/>
            <person name="Clum A."/>
            <person name="Steindorff A."/>
            <person name="Ohm R.A."/>
            <person name="Martin F."/>
            <person name="Silar P."/>
            <person name="Natvig D.O."/>
            <person name="Lalanne C."/>
            <person name="Gautier V."/>
            <person name="Ament-Velasquez S.L."/>
            <person name="Kruys A."/>
            <person name="Hutchinson M.I."/>
            <person name="Powell A.J."/>
            <person name="Barry K."/>
            <person name="Miller A.N."/>
            <person name="Grigoriev I.V."/>
            <person name="Debuchy R."/>
            <person name="Gladieux P."/>
            <person name="Hiltunen Thoren M."/>
            <person name="Johannesson H."/>
        </authorList>
    </citation>
    <scope>NUCLEOTIDE SEQUENCE</scope>
    <source>
        <strain evidence="13">CBS 333.67</strain>
    </source>
</reference>
<dbReference type="Pfam" id="PF04055">
    <property type="entry name" value="Radical_SAM"/>
    <property type="match status" value="1"/>
</dbReference>
<dbReference type="InterPro" id="IPR007197">
    <property type="entry name" value="rSAM"/>
</dbReference>
<name>A0AAJ0H3Q4_9PEZI</name>
<dbReference type="SFLD" id="SFLDG01058">
    <property type="entry name" value="lipoyl_synthase_like"/>
    <property type="match status" value="1"/>
</dbReference>
<dbReference type="NCBIfam" id="TIGR00510">
    <property type="entry name" value="lipA"/>
    <property type="match status" value="1"/>
</dbReference>
<comment type="catalytic activity">
    <reaction evidence="9 10">
        <text>[[Fe-S] cluster scaffold protein carrying a second [4Fe-4S](2+) cluster] + N(6)-octanoyl-L-lysyl-[protein] + 2 oxidized [2Fe-2S]-[ferredoxin] + 2 S-adenosyl-L-methionine + 4 H(+) = [[Fe-S] cluster scaffold protein] + N(6)-[(R)-dihydrolipoyl]-L-lysyl-[protein] + 4 Fe(3+) + 2 hydrogen sulfide + 2 5'-deoxyadenosine + 2 L-methionine + 2 reduced [2Fe-2S]-[ferredoxin]</text>
        <dbReference type="Rhea" id="RHEA:16585"/>
        <dbReference type="Rhea" id="RHEA-COMP:9928"/>
        <dbReference type="Rhea" id="RHEA-COMP:10000"/>
        <dbReference type="Rhea" id="RHEA-COMP:10001"/>
        <dbReference type="Rhea" id="RHEA-COMP:10475"/>
        <dbReference type="Rhea" id="RHEA-COMP:14568"/>
        <dbReference type="Rhea" id="RHEA-COMP:14569"/>
        <dbReference type="ChEBI" id="CHEBI:15378"/>
        <dbReference type="ChEBI" id="CHEBI:17319"/>
        <dbReference type="ChEBI" id="CHEBI:29034"/>
        <dbReference type="ChEBI" id="CHEBI:29919"/>
        <dbReference type="ChEBI" id="CHEBI:33722"/>
        <dbReference type="ChEBI" id="CHEBI:33737"/>
        <dbReference type="ChEBI" id="CHEBI:33738"/>
        <dbReference type="ChEBI" id="CHEBI:57844"/>
        <dbReference type="ChEBI" id="CHEBI:59789"/>
        <dbReference type="ChEBI" id="CHEBI:78809"/>
        <dbReference type="ChEBI" id="CHEBI:83100"/>
        <dbReference type="EC" id="2.8.1.8"/>
    </reaction>
</comment>
<evidence type="ECO:0000256" key="11">
    <source>
        <dbReference type="SAM" id="MobiDB-lite"/>
    </source>
</evidence>
<evidence type="ECO:0000259" key="12">
    <source>
        <dbReference type="PROSITE" id="PS51918"/>
    </source>
</evidence>
<comment type="subcellular location">
    <subcellularLocation>
        <location evidence="1 10">Mitochondrion</location>
    </subcellularLocation>
</comment>
<evidence type="ECO:0000256" key="2">
    <source>
        <dbReference type="ARBA" id="ARBA00022485"/>
    </source>
</evidence>
<feature type="binding site" evidence="10">
    <location>
        <position position="175"/>
    </location>
    <ligand>
        <name>[4Fe-4S] cluster</name>
        <dbReference type="ChEBI" id="CHEBI:49883"/>
        <label>2</label>
        <note>4Fe-4S-S-AdoMet</note>
    </ligand>
</feature>
<dbReference type="AlphaFoldDB" id="A0AAJ0H3Q4"/>
<feature type="region of interest" description="Disordered" evidence="11">
    <location>
        <begin position="31"/>
        <end position="61"/>
    </location>
</feature>
<dbReference type="InterPro" id="IPR003698">
    <property type="entry name" value="Lipoyl_synth"/>
</dbReference>